<protein>
    <submittedName>
        <fullName evidence="2">Uncharacterized protein</fullName>
    </submittedName>
</protein>
<dbReference type="EMBL" id="JAGIOE010000001">
    <property type="protein sequence ID" value="MBP2373835.1"/>
    <property type="molecule type" value="Genomic_DNA"/>
</dbReference>
<accession>A0ABS4WC98</accession>
<evidence type="ECO:0000256" key="1">
    <source>
        <dbReference type="SAM" id="Phobius"/>
    </source>
</evidence>
<feature type="transmembrane region" description="Helical" evidence="1">
    <location>
        <begin position="118"/>
        <end position="139"/>
    </location>
</feature>
<evidence type="ECO:0000313" key="2">
    <source>
        <dbReference type="EMBL" id="MBP2373835.1"/>
    </source>
</evidence>
<comment type="caution">
    <text evidence="2">The sequence shown here is derived from an EMBL/GenBank/DDBJ whole genome shotgun (WGS) entry which is preliminary data.</text>
</comment>
<dbReference type="Proteomes" id="UP000766570">
    <property type="component" value="Unassembled WGS sequence"/>
</dbReference>
<name>A0ABS4WC98_9MICC</name>
<gene>
    <name evidence="2" type="ORF">JOF46_001747</name>
</gene>
<feature type="transmembrane region" description="Helical" evidence="1">
    <location>
        <begin position="151"/>
        <end position="169"/>
    </location>
</feature>
<dbReference type="RefSeq" id="WP_209906961.1">
    <property type="nucleotide sequence ID" value="NZ_BAAAMI010000011.1"/>
</dbReference>
<reference evidence="2 3" key="1">
    <citation type="submission" date="2021-03" db="EMBL/GenBank/DDBJ databases">
        <title>Sequencing the genomes of 1000 actinobacteria strains.</title>
        <authorList>
            <person name="Klenk H.-P."/>
        </authorList>
    </citation>
    <scope>NUCLEOTIDE SEQUENCE [LARGE SCALE GENOMIC DNA]</scope>
    <source>
        <strain evidence="2 3">DSM 15454</strain>
    </source>
</reference>
<keyword evidence="1" id="KW-0472">Membrane</keyword>
<feature type="transmembrane region" description="Helical" evidence="1">
    <location>
        <begin position="37"/>
        <end position="56"/>
    </location>
</feature>
<keyword evidence="1" id="KW-1133">Transmembrane helix</keyword>
<keyword evidence="3" id="KW-1185">Reference proteome</keyword>
<proteinExistence type="predicted"/>
<keyword evidence="1" id="KW-0812">Transmembrane</keyword>
<organism evidence="2 3">
    <name type="scientific">Paeniglutamicibacter psychrophenolicus</name>
    <dbReference type="NCBI Taxonomy" id="257454"/>
    <lineage>
        <taxon>Bacteria</taxon>
        <taxon>Bacillati</taxon>
        <taxon>Actinomycetota</taxon>
        <taxon>Actinomycetes</taxon>
        <taxon>Micrococcales</taxon>
        <taxon>Micrococcaceae</taxon>
        <taxon>Paeniglutamicibacter</taxon>
    </lineage>
</organism>
<evidence type="ECO:0000313" key="3">
    <source>
        <dbReference type="Proteomes" id="UP000766570"/>
    </source>
</evidence>
<sequence>MSILGTFVMLLMAFLVALLAAPHVARKGKTPEVGLTRWVAIAYVVIAGGATIYRLAEIAMSPNLRISMPVREFWPRIPASAGVEGPTAQVVSGGITRALVEVQGLASGTRWLLGAGELLQGIAALFIGAAVISMCNGHLRKVSFRPALVKWFSAAAVVIVVCGLAWQVLEGIAGMQASEQVLGVVGAHWDTASMGRESLNDIIGQLEPSGLELEVNFWPLWAGLGLFTTAQIFKRGLEMQKDTAGLI</sequence>